<keyword evidence="2" id="KW-0472">Membrane</keyword>
<reference evidence="4" key="1">
    <citation type="journal article" date="2022" name="New Phytol.">
        <title>Evolutionary transition to the ectomycorrhizal habit in the genomes of a hyperdiverse lineage of mushroom-forming fungi.</title>
        <authorList>
            <person name="Looney B."/>
            <person name="Miyauchi S."/>
            <person name="Morin E."/>
            <person name="Drula E."/>
            <person name="Courty P.E."/>
            <person name="Kohler A."/>
            <person name="Kuo A."/>
            <person name="LaButti K."/>
            <person name="Pangilinan J."/>
            <person name="Lipzen A."/>
            <person name="Riley R."/>
            <person name="Andreopoulos W."/>
            <person name="He G."/>
            <person name="Johnson J."/>
            <person name="Nolan M."/>
            <person name="Tritt A."/>
            <person name="Barry K.W."/>
            <person name="Grigoriev I.V."/>
            <person name="Nagy L.G."/>
            <person name="Hibbett D."/>
            <person name="Henrissat B."/>
            <person name="Matheny P.B."/>
            <person name="Labbe J."/>
            <person name="Martin F.M."/>
        </authorList>
    </citation>
    <scope>NUCLEOTIDE SEQUENCE</scope>
    <source>
        <strain evidence="4">BPL690</strain>
    </source>
</reference>
<evidence type="ECO:0008006" key="6">
    <source>
        <dbReference type="Google" id="ProtNLM"/>
    </source>
</evidence>
<organism evidence="4 5">
    <name type="scientific">Multifurca ochricompacta</name>
    <dbReference type="NCBI Taxonomy" id="376703"/>
    <lineage>
        <taxon>Eukaryota</taxon>
        <taxon>Fungi</taxon>
        <taxon>Dikarya</taxon>
        <taxon>Basidiomycota</taxon>
        <taxon>Agaricomycotina</taxon>
        <taxon>Agaricomycetes</taxon>
        <taxon>Russulales</taxon>
        <taxon>Russulaceae</taxon>
        <taxon>Multifurca</taxon>
    </lineage>
</organism>
<keyword evidence="2" id="KW-1133">Transmembrane helix</keyword>
<keyword evidence="2" id="KW-0812">Transmembrane</keyword>
<evidence type="ECO:0000313" key="5">
    <source>
        <dbReference type="Proteomes" id="UP001203297"/>
    </source>
</evidence>
<protein>
    <recommendedName>
        <fullName evidence="6">Transmembrane protein</fullName>
    </recommendedName>
</protein>
<feature type="region of interest" description="Disordered" evidence="1">
    <location>
        <begin position="277"/>
        <end position="298"/>
    </location>
</feature>
<feature type="transmembrane region" description="Helical" evidence="2">
    <location>
        <begin position="177"/>
        <end position="197"/>
    </location>
</feature>
<accession>A0AAD4MA22</accession>
<name>A0AAD4MA22_9AGAM</name>
<keyword evidence="5" id="KW-1185">Reference proteome</keyword>
<proteinExistence type="predicted"/>
<sequence length="298" mass="32495">MSQPQLPWFTLLPLPLTLLLVPFVLVPVRAQVQGPECLPSTMKNWGWVQFTIPPLSPGSHYTGPSGPDDADICKCNSVTYSLISACAGCQKGVWISYEQWTANCTKISPVSTFPQLIPNDTRVPAWGFLGVSDSQPWDNVTACNFGGNPESVGTYRPPFAPQFSTGNAISAGATAGAIAGSVLLMLAAIGVVAWYYLRRLWRRRKLTGDGKSTSTERLTTEQHKGEYEIVPWIPDPDIKFYDPSDPRTYPKFTALSQSQSGISVAAMKTTTTVNTIQDSVTPQSTKSRPMDYTGLPEI</sequence>
<feature type="signal peptide" evidence="3">
    <location>
        <begin position="1"/>
        <end position="30"/>
    </location>
</feature>
<evidence type="ECO:0000256" key="1">
    <source>
        <dbReference type="SAM" id="MobiDB-lite"/>
    </source>
</evidence>
<dbReference type="AlphaFoldDB" id="A0AAD4MA22"/>
<dbReference type="Proteomes" id="UP001203297">
    <property type="component" value="Unassembled WGS sequence"/>
</dbReference>
<feature type="compositionally biased region" description="Polar residues" evidence="1">
    <location>
        <begin position="277"/>
        <end position="287"/>
    </location>
</feature>
<gene>
    <name evidence="4" type="ORF">B0F90DRAFT_1688907</name>
</gene>
<feature type="chain" id="PRO_5042121874" description="Transmembrane protein" evidence="3">
    <location>
        <begin position="31"/>
        <end position="298"/>
    </location>
</feature>
<dbReference type="EMBL" id="WTXG01000003">
    <property type="protein sequence ID" value="KAI0306318.1"/>
    <property type="molecule type" value="Genomic_DNA"/>
</dbReference>
<keyword evidence="3" id="KW-0732">Signal</keyword>
<comment type="caution">
    <text evidence="4">The sequence shown here is derived from an EMBL/GenBank/DDBJ whole genome shotgun (WGS) entry which is preliminary data.</text>
</comment>
<evidence type="ECO:0000256" key="2">
    <source>
        <dbReference type="SAM" id="Phobius"/>
    </source>
</evidence>
<evidence type="ECO:0000256" key="3">
    <source>
        <dbReference type="SAM" id="SignalP"/>
    </source>
</evidence>
<evidence type="ECO:0000313" key="4">
    <source>
        <dbReference type="EMBL" id="KAI0306318.1"/>
    </source>
</evidence>